<dbReference type="SUPFAM" id="SSF48452">
    <property type="entry name" value="TPR-like"/>
    <property type="match status" value="1"/>
</dbReference>
<dbReference type="SUPFAM" id="SSF52047">
    <property type="entry name" value="RNI-like"/>
    <property type="match status" value="1"/>
</dbReference>
<dbReference type="GO" id="GO:0031146">
    <property type="term" value="P:SCF-dependent proteasomal ubiquitin-dependent protein catabolic process"/>
    <property type="evidence" value="ECO:0007669"/>
    <property type="project" value="TreeGrafter"/>
</dbReference>
<dbReference type="GeneID" id="83218949"/>
<dbReference type="InterPro" id="IPR011990">
    <property type="entry name" value="TPR-like_helical_dom_sf"/>
</dbReference>
<dbReference type="InterPro" id="IPR032675">
    <property type="entry name" value="LRR_dom_sf"/>
</dbReference>
<comment type="caution">
    <text evidence="1">The sequence shown here is derived from an EMBL/GenBank/DDBJ whole genome shotgun (WGS) entry which is preliminary data.</text>
</comment>
<evidence type="ECO:0008006" key="3">
    <source>
        <dbReference type="Google" id="ProtNLM"/>
    </source>
</evidence>
<gene>
    <name evidence="1" type="ORF">O0I10_011549</name>
</gene>
<name>A0AAD7UT88_9FUNG</name>
<proteinExistence type="predicted"/>
<sequence length="657" mass="75572">MFLLSFWPDLFQQPTLPASTANYAQLVHDSTTQLQQSLECILSALNLRSMALSKCANFDAALRDANAMQQLSPSSALGYLRAAEVYSAQGIQRRVVDICNHGLRMANTKDTHYATLQLAKEDAMHQSSKRVDFISQLPIDIVFTVLMPMFIDRYPLDDESVQLRYLRVSNVWHDRIIQYLDGLRFNSVFEYDHAAWCSLVKKFSQDTRSLNVRYYSQGTWLSDLLRDNTFCSLRELRIHGFANQQITTFVSSLKSIGSTLTDLLIRVEDGYVLPIADVLMACPNLVSLAMTRPSNVVLSALPMTTWSKMTTLSITNATEEITSDHVVEIWKRFPSLKKLALHPCSDIQSAFVVSDYCPSMRKIALDMKSGCTALTFLDQEHGSEEHGITDLTFDGYSPFSFSYEEICSLLKQHQSTLHFLQWGIDLHMENHDIYSIQYPQLKKLVIRCSGWWLPRNAPLLEELDITTRAVNVTDEELSTIPPNLQKLSLRFDTSPLPDKTPIIQYLNRTAEHSHFYHLVVHFQIKDTFGEIHDAISRLNQLERLTIIYTYDWNYMEMERFFGKLVKGCPRLTRLELSGTPTTYSINALKQLEHLKELSFSIHWHDGDPRFWDAVQALSQVKCVRIYPSISVQMRRITHLRAQRPDMKVIVDDAFRHF</sequence>
<dbReference type="AlphaFoldDB" id="A0AAD7UT88"/>
<dbReference type="RefSeq" id="XP_058337724.1">
    <property type="nucleotide sequence ID" value="XM_058491514.1"/>
</dbReference>
<dbReference type="Gene3D" id="3.80.10.10">
    <property type="entry name" value="Ribonuclease Inhibitor"/>
    <property type="match status" value="1"/>
</dbReference>
<dbReference type="EMBL" id="JARTCD010000093">
    <property type="protein sequence ID" value="KAJ8652810.1"/>
    <property type="molecule type" value="Genomic_DNA"/>
</dbReference>
<reference evidence="1 2" key="1">
    <citation type="submission" date="2023-03" db="EMBL/GenBank/DDBJ databases">
        <title>Genome sequence of Lichtheimia ornata CBS 291.66.</title>
        <authorList>
            <person name="Mohabir J.T."/>
            <person name="Shea T.P."/>
            <person name="Kurbessoian T."/>
            <person name="Berby B."/>
            <person name="Fontaine J."/>
            <person name="Livny J."/>
            <person name="Gnirke A."/>
            <person name="Stajich J.E."/>
            <person name="Cuomo C.A."/>
        </authorList>
    </citation>
    <scope>NUCLEOTIDE SEQUENCE [LARGE SCALE GENOMIC DNA]</scope>
    <source>
        <strain evidence="1">CBS 291.66</strain>
    </source>
</reference>
<organism evidence="1 2">
    <name type="scientific">Lichtheimia ornata</name>
    <dbReference type="NCBI Taxonomy" id="688661"/>
    <lineage>
        <taxon>Eukaryota</taxon>
        <taxon>Fungi</taxon>
        <taxon>Fungi incertae sedis</taxon>
        <taxon>Mucoromycota</taxon>
        <taxon>Mucoromycotina</taxon>
        <taxon>Mucoromycetes</taxon>
        <taxon>Mucorales</taxon>
        <taxon>Lichtheimiaceae</taxon>
        <taxon>Lichtheimia</taxon>
    </lineage>
</organism>
<dbReference type="Proteomes" id="UP001234581">
    <property type="component" value="Unassembled WGS sequence"/>
</dbReference>
<protein>
    <recommendedName>
        <fullName evidence="3">F-box domain-containing protein</fullName>
    </recommendedName>
</protein>
<evidence type="ECO:0000313" key="2">
    <source>
        <dbReference type="Proteomes" id="UP001234581"/>
    </source>
</evidence>
<evidence type="ECO:0000313" key="1">
    <source>
        <dbReference type="EMBL" id="KAJ8652810.1"/>
    </source>
</evidence>
<dbReference type="PANTHER" id="PTHR13318">
    <property type="entry name" value="PARTNER OF PAIRED, ISOFORM B-RELATED"/>
    <property type="match status" value="1"/>
</dbReference>
<accession>A0AAD7UT88</accession>
<dbReference type="GO" id="GO:0019005">
    <property type="term" value="C:SCF ubiquitin ligase complex"/>
    <property type="evidence" value="ECO:0007669"/>
    <property type="project" value="TreeGrafter"/>
</dbReference>
<keyword evidence="2" id="KW-1185">Reference proteome</keyword>